<sequence length="245" mass="26543">MRSVAFATRNHKEMVRDPLNLAFGIGFPLVILLLLSALQQNIEIELFVIDQLVPGVAVFGFSFISLFSGMLIAKDRSSSFLMRLYTGPLTAPDYIVGYTLPLVPMAILQVAITFVAASFLGLQVTLNVLLSVIVLLPTAVLFIGIGLLAGSIFNDKQVGGICGALLTNLSAWLSGTWFDLNLVGGWFKEIAYVLPFAHAVDAGRAAISGDYASILPHLWWVIGYTVVIMVVAIFAFRKKMSGDND</sequence>
<dbReference type="PANTHER" id="PTHR43229:SF2">
    <property type="entry name" value="NODULATION PROTEIN J"/>
    <property type="match status" value="1"/>
</dbReference>
<evidence type="ECO:0000313" key="7">
    <source>
        <dbReference type="EMBL" id="OME92151.1"/>
    </source>
</evidence>
<feature type="transmembrane region" description="Helical" evidence="5">
    <location>
        <begin position="52"/>
        <end position="73"/>
    </location>
</feature>
<dbReference type="InterPro" id="IPR051784">
    <property type="entry name" value="Nod_factor_ABC_transporter"/>
</dbReference>
<gene>
    <name evidence="7" type="ORF">BK123_16130</name>
</gene>
<keyword evidence="5" id="KW-0813">Transport</keyword>
<evidence type="ECO:0000256" key="4">
    <source>
        <dbReference type="ARBA" id="ARBA00023136"/>
    </source>
</evidence>
<evidence type="ECO:0000313" key="8">
    <source>
        <dbReference type="Proteomes" id="UP000187074"/>
    </source>
</evidence>
<organism evidence="7 8">
    <name type="scientific">Paenibacillus lautus</name>
    <name type="common">Bacillus lautus</name>
    <dbReference type="NCBI Taxonomy" id="1401"/>
    <lineage>
        <taxon>Bacteria</taxon>
        <taxon>Bacillati</taxon>
        <taxon>Bacillota</taxon>
        <taxon>Bacilli</taxon>
        <taxon>Bacillales</taxon>
        <taxon>Paenibacillaceae</taxon>
        <taxon>Paenibacillus</taxon>
    </lineage>
</organism>
<proteinExistence type="inferred from homology"/>
<dbReference type="PROSITE" id="PS51012">
    <property type="entry name" value="ABC_TM2"/>
    <property type="match status" value="1"/>
</dbReference>
<reference evidence="7 8" key="1">
    <citation type="submission" date="2016-11" db="EMBL/GenBank/DDBJ databases">
        <title>Paenibacillus species isolates.</title>
        <authorList>
            <person name="Beno S.M."/>
        </authorList>
    </citation>
    <scope>NUCLEOTIDE SEQUENCE [LARGE SCALE GENOMIC DNA]</scope>
    <source>
        <strain evidence="7 8">FSL F4-0100</strain>
    </source>
</reference>
<dbReference type="InterPro" id="IPR000412">
    <property type="entry name" value="ABC_2_transport"/>
</dbReference>
<keyword evidence="4 5" id="KW-0472">Membrane</keyword>
<dbReference type="InterPro" id="IPR047817">
    <property type="entry name" value="ABC2_TM_bact-type"/>
</dbReference>
<dbReference type="RefSeq" id="WP_076323409.1">
    <property type="nucleotide sequence ID" value="NZ_MRTF01000005.1"/>
</dbReference>
<evidence type="ECO:0000259" key="6">
    <source>
        <dbReference type="PROSITE" id="PS51012"/>
    </source>
</evidence>
<comment type="similarity">
    <text evidence="5">Belongs to the ABC-2 integral membrane protein family.</text>
</comment>
<dbReference type="Proteomes" id="UP000187074">
    <property type="component" value="Unassembled WGS sequence"/>
</dbReference>
<dbReference type="PANTHER" id="PTHR43229">
    <property type="entry name" value="NODULATION PROTEIN J"/>
    <property type="match status" value="1"/>
</dbReference>
<keyword evidence="5" id="KW-1003">Cell membrane</keyword>
<dbReference type="GO" id="GO:0140359">
    <property type="term" value="F:ABC-type transporter activity"/>
    <property type="evidence" value="ECO:0007669"/>
    <property type="project" value="InterPro"/>
</dbReference>
<feature type="transmembrane region" description="Helical" evidence="5">
    <location>
        <begin position="94"/>
        <end position="122"/>
    </location>
</feature>
<protein>
    <recommendedName>
        <fullName evidence="5">Transport permease protein</fullName>
    </recommendedName>
</protein>
<feature type="transmembrane region" description="Helical" evidence="5">
    <location>
        <begin position="21"/>
        <end position="40"/>
    </location>
</feature>
<feature type="transmembrane region" description="Helical" evidence="5">
    <location>
        <begin position="218"/>
        <end position="236"/>
    </location>
</feature>
<feature type="domain" description="ABC transmembrane type-2" evidence="6">
    <location>
        <begin position="19"/>
        <end position="239"/>
    </location>
</feature>
<dbReference type="InterPro" id="IPR013525">
    <property type="entry name" value="ABC2_TM"/>
</dbReference>
<comment type="caution">
    <text evidence="7">The sequence shown here is derived from an EMBL/GenBank/DDBJ whole genome shotgun (WGS) entry which is preliminary data.</text>
</comment>
<evidence type="ECO:0000256" key="5">
    <source>
        <dbReference type="RuleBase" id="RU361157"/>
    </source>
</evidence>
<evidence type="ECO:0000256" key="2">
    <source>
        <dbReference type="ARBA" id="ARBA00022692"/>
    </source>
</evidence>
<accession>A0A1R1B193</accession>
<feature type="transmembrane region" description="Helical" evidence="5">
    <location>
        <begin position="158"/>
        <end position="178"/>
    </location>
</feature>
<name>A0A1R1B193_PAELA</name>
<dbReference type="OrthoDB" id="162334at2"/>
<evidence type="ECO:0000256" key="3">
    <source>
        <dbReference type="ARBA" id="ARBA00022989"/>
    </source>
</evidence>
<dbReference type="PIRSF" id="PIRSF006648">
    <property type="entry name" value="DrrB"/>
    <property type="match status" value="1"/>
</dbReference>
<dbReference type="GO" id="GO:0043190">
    <property type="term" value="C:ATP-binding cassette (ABC) transporter complex"/>
    <property type="evidence" value="ECO:0007669"/>
    <property type="project" value="InterPro"/>
</dbReference>
<dbReference type="PRINTS" id="PR00164">
    <property type="entry name" value="ABC2TRNSPORT"/>
</dbReference>
<keyword evidence="3 5" id="KW-1133">Transmembrane helix</keyword>
<keyword evidence="2 5" id="KW-0812">Transmembrane</keyword>
<dbReference type="AlphaFoldDB" id="A0A1R1B193"/>
<evidence type="ECO:0000256" key="1">
    <source>
        <dbReference type="ARBA" id="ARBA00004141"/>
    </source>
</evidence>
<dbReference type="Pfam" id="PF01061">
    <property type="entry name" value="ABC2_membrane"/>
    <property type="match status" value="1"/>
</dbReference>
<dbReference type="EMBL" id="MRTF01000005">
    <property type="protein sequence ID" value="OME92151.1"/>
    <property type="molecule type" value="Genomic_DNA"/>
</dbReference>
<dbReference type="STRING" id="1401.BK123_16130"/>
<feature type="transmembrane region" description="Helical" evidence="5">
    <location>
        <begin position="128"/>
        <end position="149"/>
    </location>
</feature>
<comment type="subcellular location">
    <subcellularLocation>
        <location evidence="5">Cell membrane</location>
        <topology evidence="5">Multi-pass membrane protein</topology>
    </subcellularLocation>
    <subcellularLocation>
        <location evidence="1">Membrane</location>
        <topology evidence="1">Multi-pass membrane protein</topology>
    </subcellularLocation>
</comment>